<proteinExistence type="predicted"/>
<dbReference type="Proteomes" id="UP001294412">
    <property type="component" value="Unassembled WGS sequence"/>
</dbReference>
<sequence>MERDKLVHMANQIATFFQSTPEGARSEGVADHINRFWEPRMRTQLFAKIDANDTGELHPLVLEAVPHIRRPDKPLEQRADRQAETS</sequence>
<name>A0ABU5HWQ4_9HYPH</name>
<accession>A0ABU5HWQ4</accession>
<gene>
    <name evidence="1" type="ORF">U0C82_00210</name>
</gene>
<dbReference type="InterPro" id="IPR021074">
    <property type="entry name" value="Formate_DH_dsu"/>
</dbReference>
<dbReference type="Pfam" id="PF11390">
    <property type="entry name" value="FdsD"/>
    <property type="match status" value="1"/>
</dbReference>
<comment type="caution">
    <text evidence="1">The sequence shown here is derived from an EMBL/GenBank/DDBJ whole genome shotgun (WGS) entry which is preliminary data.</text>
</comment>
<protein>
    <submittedName>
        <fullName evidence="1">Formate dehydrogenase subunit delta</fullName>
    </submittedName>
</protein>
<dbReference type="RefSeq" id="WP_322184696.1">
    <property type="nucleotide sequence ID" value="NZ_JAXLPB010000001.1"/>
</dbReference>
<reference evidence="1 2" key="1">
    <citation type="submission" date="2023-12" db="EMBL/GenBank/DDBJ databases">
        <title>Description of Novel Strain Fulvimarina sp. 2208YS6-2-32 isolated from Uroteuthis (Photololigo) edulis.</title>
        <authorList>
            <person name="Park J.-S."/>
        </authorList>
    </citation>
    <scope>NUCLEOTIDE SEQUENCE [LARGE SCALE GENOMIC DNA]</scope>
    <source>
        <strain evidence="1 2">2208YS6-2-32</strain>
    </source>
</reference>
<keyword evidence="2" id="KW-1185">Reference proteome</keyword>
<evidence type="ECO:0000313" key="1">
    <source>
        <dbReference type="EMBL" id="MDY8107569.1"/>
    </source>
</evidence>
<evidence type="ECO:0000313" key="2">
    <source>
        <dbReference type="Proteomes" id="UP001294412"/>
    </source>
</evidence>
<organism evidence="1 2">
    <name type="scientific">Fulvimarina uroteuthidis</name>
    <dbReference type="NCBI Taxonomy" id="3098149"/>
    <lineage>
        <taxon>Bacteria</taxon>
        <taxon>Pseudomonadati</taxon>
        <taxon>Pseudomonadota</taxon>
        <taxon>Alphaproteobacteria</taxon>
        <taxon>Hyphomicrobiales</taxon>
        <taxon>Aurantimonadaceae</taxon>
        <taxon>Fulvimarina</taxon>
    </lineage>
</organism>
<dbReference type="EMBL" id="JAXLPB010000001">
    <property type="protein sequence ID" value="MDY8107569.1"/>
    <property type="molecule type" value="Genomic_DNA"/>
</dbReference>